<keyword evidence="3" id="KW-1185">Reference proteome</keyword>
<dbReference type="Proteomes" id="UP000019335">
    <property type="component" value="Chromosome 18"/>
</dbReference>
<reference evidence="2 3" key="1">
    <citation type="journal article" date="2014" name="Mol. Plant">
        <title>Chromosome Scale Genome Assembly and Transcriptome Profiling of Nannochloropsis gaditana in Nitrogen Depletion.</title>
        <authorList>
            <person name="Corteggiani Carpinelli E."/>
            <person name="Telatin A."/>
            <person name="Vitulo N."/>
            <person name="Forcato C."/>
            <person name="D'Angelo M."/>
            <person name="Schiavon R."/>
            <person name="Vezzi A."/>
            <person name="Giacometti G.M."/>
            <person name="Morosinotto T."/>
            <person name="Valle G."/>
        </authorList>
    </citation>
    <scope>NUCLEOTIDE SEQUENCE [LARGE SCALE GENOMIC DNA]</scope>
    <source>
        <strain evidence="2 3">B-31</strain>
    </source>
</reference>
<evidence type="ECO:0000256" key="1">
    <source>
        <dbReference type="SAM" id="MobiDB-lite"/>
    </source>
</evidence>
<feature type="region of interest" description="Disordered" evidence="1">
    <location>
        <begin position="45"/>
        <end position="108"/>
    </location>
</feature>
<evidence type="ECO:0000313" key="2">
    <source>
        <dbReference type="EMBL" id="EWM23069.1"/>
    </source>
</evidence>
<dbReference type="AlphaFoldDB" id="W7TRX8"/>
<evidence type="ECO:0000313" key="3">
    <source>
        <dbReference type="Proteomes" id="UP000019335"/>
    </source>
</evidence>
<protein>
    <submittedName>
        <fullName evidence="2">Uncharacterized protein</fullName>
    </submittedName>
</protein>
<sequence length="151" mass="16445">MRRGDECGVRRSVCTGRGGREDDTEERMRAHILWLGGMGGCNGTQVGTRQRLGDGERRKTGVGGACEEEEGGRGEGGGRRGRLRKQGAYRGGKRPTGEGRGRMGMEEGRDTIPLLACLWTESDRDPRGRKCGQGEVPAVEINHEETWGEMG</sequence>
<accession>W7TRX8</accession>
<proteinExistence type="predicted"/>
<feature type="region of interest" description="Disordered" evidence="1">
    <location>
        <begin position="1"/>
        <end position="24"/>
    </location>
</feature>
<gene>
    <name evidence="2" type="ORF">Naga_100772g4</name>
</gene>
<feature type="compositionally biased region" description="Basic residues" evidence="1">
    <location>
        <begin position="79"/>
        <end position="93"/>
    </location>
</feature>
<name>W7TRX8_9STRA</name>
<feature type="compositionally biased region" description="Basic and acidic residues" evidence="1">
    <location>
        <begin position="95"/>
        <end position="108"/>
    </location>
</feature>
<dbReference type="EMBL" id="AZIL01001870">
    <property type="protein sequence ID" value="EWM23069.1"/>
    <property type="molecule type" value="Genomic_DNA"/>
</dbReference>
<comment type="caution">
    <text evidence="2">The sequence shown here is derived from an EMBL/GenBank/DDBJ whole genome shotgun (WGS) entry which is preliminary data.</text>
</comment>
<organism evidence="2 3">
    <name type="scientific">Nannochloropsis gaditana</name>
    <dbReference type="NCBI Taxonomy" id="72520"/>
    <lineage>
        <taxon>Eukaryota</taxon>
        <taxon>Sar</taxon>
        <taxon>Stramenopiles</taxon>
        <taxon>Ochrophyta</taxon>
        <taxon>Eustigmatophyceae</taxon>
        <taxon>Eustigmatales</taxon>
        <taxon>Monodopsidaceae</taxon>
        <taxon>Nannochloropsis</taxon>
    </lineage>
</organism>